<comment type="caution">
    <text evidence="2">The sequence shown here is derived from an EMBL/GenBank/DDBJ whole genome shotgun (WGS) entry which is preliminary data.</text>
</comment>
<keyword evidence="2" id="KW-0858">Xylan degradation</keyword>
<dbReference type="InterPro" id="IPR010502">
    <property type="entry name" value="Carb-bd_dom_fam9"/>
</dbReference>
<dbReference type="InterPro" id="IPR013320">
    <property type="entry name" value="ConA-like_dom_sf"/>
</dbReference>
<evidence type="ECO:0000313" key="2">
    <source>
        <dbReference type="EMBL" id="GBC99661.1"/>
    </source>
</evidence>
<dbReference type="GO" id="GO:0045493">
    <property type="term" value="P:xylan catabolic process"/>
    <property type="evidence" value="ECO:0007669"/>
    <property type="project" value="UniProtKB-KW"/>
</dbReference>
<dbReference type="PANTHER" id="PTHR35532:SF5">
    <property type="entry name" value="CARBOHYDRATE-BINDING DOMAIN-CONTAINING PROTEIN"/>
    <property type="match status" value="1"/>
</dbReference>
<dbReference type="EMBL" id="BEHT01000033">
    <property type="protein sequence ID" value="GBC99661.1"/>
    <property type="molecule type" value="Genomic_DNA"/>
</dbReference>
<dbReference type="SUPFAM" id="SSF49344">
    <property type="entry name" value="CBD9-like"/>
    <property type="match status" value="1"/>
</dbReference>
<dbReference type="EC" id="3.2.1.8" evidence="2"/>
<dbReference type="Gene3D" id="2.60.120.560">
    <property type="entry name" value="Exo-inulinase, domain 1"/>
    <property type="match status" value="1"/>
</dbReference>
<gene>
    <name evidence="2" type="primary">xynA</name>
    <name evidence="2" type="ORF">HRbin17_02190</name>
</gene>
<dbReference type="Gene3D" id="2.60.40.1190">
    <property type="match status" value="1"/>
</dbReference>
<dbReference type="AlphaFoldDB" id="A0A2H5XEQ3"/>
<sequence length="860" mass="97173">MVWLTVVATMLNVNGAKFRIVNLAPYCNRMLHADWDDPNSFAGLIPGERWVLGVPFSIVDPVLNNGKASVRDAEVPVNASANFVFALIANPNHNARLVLQFADGKTQEVSLADAVPVIVAHPPLYSWHLDMIAIRTGRGTQDKERIIKAVRVEGANLFALTLSTHAENELRETLTALNRKREQWLEEQKIIAQLRELRETLAPLKGRIAALPVPPPDSAQSHPLFSLLSKSGLTEHWTLLSPQQLVDENFFNAQRFPVAFYLSGERFYYTVGKQNDAVEAVRKFLRDGGTLFVFASQPFPFYYDQSGKVIGNSEAFGLPVRGGWEKPPQGVKLVFHCNPNQNIVTDLPATIPFPNEGDLRWRPIVKPKGKEGVDFVYTPILTLRDDKGNEYGDGAAVLEYRTGDFAVGRLVYVWHTLWQTEAKLPLLTGLLRWVAQTVQERPPIAQTVVYRTQKPLRIDGVLDELEWQMAAPLELKDIKGRDAPKTVARLLWDDRYLYIAFECTDDDIWATKTRRDDFLWEEEVVEAFIDPDGDGLNYYEFQVNPLGTQIDLLIPDAVEGVKHAKKNAEWNCQGWLSAVKVRGTVNKRDDTDEGWTVEMAIPLSELTRSSSPVPRPSVSWRLNLYRIDRPKGKEDDPLLLSWSKCVVWFHEPERFARVAFGGNPHADDFSLYPDGSDGRPTWTPLSGDWLMQSGVYYGTDGGTDGWIALGSKIGFDWWRNYEVTVRFRVLEFGSDWRDGFWLGFRWTDTNNAYSLNFYHGQGGVVHLHKAKNGISTGDENPLASAKWTPDNEWHEVTVRVKDNRITVLLDGKQLFSVVDENFNGVPAVDRGAIVLSPRRWSQSKGHTKVAISKVTVRLLE</sequence>
<protein>
    <submittedName>
        <fullName evidence="2">Endo-1,4-beta-xylanase A</fullName>
        <ecNumber evidence="2">3.2.1.8</ecNumber>
    </submittedName>
</protein>
<keyword evidence="2" id="KW-0119">Carbohydrate metabolism</keyword>
<dbReference type="GO" id="GO:0031176">
    <property type="term" value="F:endo-1,4-beta-xylanase activity"/>
    <property type="evidence" value="ECO:0007669"/>
    <property type="project" value="UniProtKB-EC"/>
</dbReference>
<dbReference type="Pfam" id="PF06452">
    <property type="entry name" value="CBM9_1"/>
    <property type="match status" value="1"/>
</dbReference>
<dbReference type="CDD" id="cd09620">
    <property type="entry name" value="CBM9_like_3"/>
    <property type="match status" value="1"/>
</dbReference>
<accession>A0A2H5XEQ3</accession>
<evidence type="ECO:0000313" key="3">
    <source>
        <dbReference type="Proteomes" id="UP000236173"/>
    </source>
</evidence>
<evidence type="ECO:0000259" key="1">
    <source>
        <dbReference type="Pfam" id="PF06452"/>
    </source>
</evidence>
<keyword evidence="2" id="KW-0378">Hydrolase</keyword>
<proteinExistence type="predicted"/>
<dbReference type="Proteomes" id="UP000236173">
    <property type="component" value="Unassembled WGS sequence"/>
</dbReference>
<reference evidence="3" key="1">
    <citation type="submission" date="2017-09" db="EMBL/GenBank/DDBJ databases">
        <title>Metaegenomics of thermophilic ammonia-oxidizing enrichment culture.</title>
        <authorList>
            <person name="Kato S."/>
            <person name="Suzuki K."/>
        </authorList>
    </citation>
    <scope>NUCLEOTIDE SEQUENCE [LARGE SCALE GENOMIC DNA]</scope>
</reference>
<name>A0A2H5XEQ3_9BACT</name>
<keyword evidence="2" id="KW-0326">Glycosidase</keyword>
<dbReference type="SUPFAM" id="SSF49899">
    <property type="entry name" value="Concanavalin A-like lectins/glucanases"/>
    <property type="match status" value="1"/>
</dbReference>
<dbReference type="PANTHER" id="PTHR35532">
    <property type="entry name" value="SIMILAR TO POLYHYDROXYALKANOATE DEPOLYMERASE"/>
    <property type="match status" value="1"/>
</dbReference>
<dbReference type="GO" id="GO:0030246">
    <property type="term" value="F:carbohydrate binding"/>
    <property type="evidence" value="ECO:0007669"/>
    <property type="project" value="InterPro"/>
</dbReference>
<organism evidence="2 3">
    <name type="scientific">Candidatus Fervidibacter japonicus</name>
    <dbReference type="NCBI Taxonomy" id="2035412"/>
    <lineage>
        <taxon>Bacteria</taxon>
        <taxon>Candidatus Fervidibacterota</taxon>
        <taxon>Candidatus Fervidibacter</taxon>
    </lineage>
</organism>
<keyword evidence="2" id="KW-0624">Polysaccharide degradation</keyword>
<feature type="domain" description="Carbohydrate-binding" evidence="1">
    <location>
        <begin position="458"/>
        <end position="608"/>
    </location>
</feature>